<proteinExistence type="predicted"/>
<gene>
    <name evidence="1" type="ORF">JMJ55_05035</name>
</gene>
<organism evidence="1 2">
    <name type="scientific">Belnapia mucosa</name>
    <dbReference type="NCBI Taxonomy" id="2804532"/>
    <lineage>
        <taxon>Bacteria</taxon>
        <taxon>Pseudomonadati</taxon>
        <taxon>Pseudomonadota</taxon>
        <taxon>Alphaproteobacteria</taxon>
        <taxon>Acetobacterales</taxon>
        <taxon>Roseomonadaceae</taxon>
        <taxon>Belnapia</taxon>
    </lineage>
</organism>
<dbReference type="EMBL" id="JAEUXJ010000002">
    <property type="protein sequence ID" value="MBL6454678.1"/>
    <property type="molecule type" value="Genomic_DNA"/>
</dbReference>
<name>A0ABS1UYZ0_9PROT</name>
<sequence length="146" mass="15202">MTPPAFLALGAGSLVCALTASASILGWPRRLRRPRPMAADGRLDPRQAAALLDLIPFGASVRIEAADNAAAVAQAGAALRLLASAGRRVEDGMVVTTRGLTGEGMLHFERRGRHSLLFLDGSAGEAAWPARPPAMLSPGQRPRGMG</sequence>
<dbReference type="Proteomes" id="UP000606490">
    <property type="component" value="Unassembled WGS sequence"/>
</dbReference>
<evidence type="ECO:0000313" key="1">
    <source>
        <dbReference type="EMBL" id="MBL6454678.1"/>
    </source>
</evidence>
<reference evidence="1 2" key="1">
    <citation type="submission" date="2021-01" db="EMBL/GenBank/DDBJ databases">
        <title>Belnapia mucosa sp. nov. and Belnapia arida sp. nov., isolated from the Tabernas Desert (Almeria, Spain).</title>
        <authorList>
            <person name="Molina-Menor E."/>
            <person name="Vidal-Verdu A."/>
            <person name="Calonge A."/>
            <person name="Satari L."/>
            <person name="Pereto Magraner J."/>
            <person name="Porcar Miralles M."/>
        </authorList>
    </citation>
    <scope>NUCLEOTIDE SEQUENCE [LARGE SCALE GENOMIC DNA]</scope>
    <source>
        <strain evidence="1 2">T6</strain>
    </source>
</reference>
<protein>
    <recommendedName>
        <fullName evidence="3">Type II secretion system protein GspC N-terminal domain-containing protein</fullName>
    </recommendedName>
</protein>
<keyword evidence="2" id="KW-1185">Reference proteome</keyword>
<comment type="caution">
    <text evidence="1">The sequence shown here is derived from an EMBL/GenBank/DDBJ whole genome shotgun (WGS) entry which is preliminary data.</text>
</comment>
<evidence type="ECO:0000313" key="2">
    <source>
        <dbReference type="Proteomes" id="UP000606490"/>
    </source>
</evidence>
<accession>A0ABS1UYZ0</accession>
<evidence type="ECO:0008006" key="3">
    <source>
        <dbReference type="Google" id="ProtNLM"/>
    </source>
</evidence>
<dbReference type="RefSeq" id="WP_202824427.1">
    <property type="nucleotide sequence ID" value="NZ_JAEUXJ010000002.1"/>
</dbReference>